<protein>
    <submittedName>
        <fullName evidence="1">Putative toxin-antitoxin system, toxin component, Fic family</fullName>
    </submittedName>
</protein>
<dbReference type="Pfam" id="PF13310">
    <property type="entry name" value="Virulence_RhuM"/>
    <property type="match status" value="1"/>
</dbReference>
<gene>
    <name evidence="1" type="ORF">HMPREF0381_2275</name>
</gene>
<evidence type="ECO:0000313" key="1">
    <source>
        <dbReference type="EMBL" id="EFU75802.1"/>
    </source>
</evidence>
<evidence type="ECO:0000313" key="2">
    <source>
        <dbReference type="Proteomes" id="UP000003434"/>
    </source>
</evidence>
<proteinExistence type="predicted"/>
<dbReference type="RefSeq" id="WP_008752039.1">
    <property type="nucleotide sequence ID" value="NZ_GL622296.1"/>
</dbReference>
<dbReference type="EMBL" id="AEPW01000088">
    <property type="protein sequence ID" value="EFU75802.1"/>
    <property type="molecule type" value="Genomic_DNA"/>
</dbReference>
<dbReference type="AlphaFoldDB" id="E6LQP0"/>
<name>E6LQP0_9FIRM</name>
<comment type="caution">
    <text evidence="1">The sequence shown here is derived from an EMBL/GenBank/DDBJ whole genome shotgun (WGS) entry which is preliminary data.</text>
</comment>
<dbReference type="Proteomes" id="UP000003434">
    <property type="component" value="Unassembled WGS sequence"/>
</dbReference>
<sequence>MVNDIIIYNTEDGKLDENVVVVNYKLTTTKHGAIPDKVQRKQVAYYNLDMIPSIGYRVRSIRGTKFRDKDCLAQINSIHSIAKKGGKKGE</sequence>
<dbReference type="HOGENOM" id="CLU_2450759_0_0_9"/>
<reference evidence="1 2" key="1">
    <citation type="submission" date="2010-12" db="EMBL/GenBank/DDBJ databases">
        <authorList>
            <person name="Muzny D."/>
            <person name="Qin X."/>
            <person name="Deng J."/>
            <person name="Jiang H."/>
            <person name="Liu Y."/>
            <person name="Qu J."/>
            <person name="Song X.-Z."/>
            <person name="Zhang L."/>
            <person name="Thornton R."/>
            <person name="Coyle M."/>
            <person name="Francisco L."/>
            <person name="Jackson L."/>
            <person name="Javaid M."/>
            <person name="Korchina V."/>
            <person name="Kovar C."/>
            <person name="Mata R."/>
            <person name="Mathew T."/>
            <person name="Ngo R."/>
            <person name="Nguyen L."/>
            <person name="Nguyen N."/>
            <person name="Okwuonu G."/>
            <person name="Ongeri F."/>
            <person name="Pham C."/>
            <person name="Simmons D."/>
            <person name="Wilczek-Boney K."/>
            <person name="Hale W."/>
            <person name="Jakkamsetti A."/>
            <person name="Pham P."/>
            <person name="Ruth R."/>
            <person name="San Lucas F."/>
            <person name="Warren J."/>
            <person name="Zhang J."/>
            <person name="Zhao Z."/>
            <person name="Zhou C."/>
            <person name="Zhu D."/>
            <person name="Lee S."/>
            <person name="Bess C."/>
            <person name="Blankenburg K."/>
            <person name="Forbes L."/>
            <person name="Fu Q."/>
            <person name="Gubbala S."/>
            <person name="Hirani K."/>
            <person name="Jayaseelan J.C."/>
            <person name="Lara F."/>
            <person name="Munidasa M."/>
            <person name="Palculict T."/>
            <person name="Patil S."/>
            <person name="Pu L.-L."/>
            <person name="Saada N."/>
            <person name="Tang L."/>
            <person name="Weissenberger G."/>
            <person name="Zhu Y."/>
            <person name="Hemphill L."/>
            <person name="Shang Y."/>
            <person name="Youmans B."/>
            <person name="Ayvaz T."/>
            <person name="Ross M."/>
            <person name="Santibanez J."/>
            <person name="Aqrawi P."/>
            <person name="Gross S."/>
            <person name="Joshi V."/>
            <person name="Fowler G."/>
            <person name="Nazareth L."/>
            <person name="Reid J."/>
            <person name="Worley K."/>
            <person name="Petrosino J."/>
            <person name="Highlander S."/>
            <person name="Gibbs R."/>
        </authorList>
    </citation>
    <scope>NUCLEOTIDE SEQUENCE [LARGE SCALE GENOMIC DNA]</scope>
    <source>
        <strain evidence="1 2">DSM 3986</strain>
    </source>
</reference>
<organism evidence="1 2">
    <name type="scientific">Lachnoanaerobaculum saburreum DSM 3986</name>
    <dbReference type="NCBI Taxonomy" id="887325"/>
    <lineage>
        <taxon>Bacteria</taxon>
        <taxon>Bacillati</taxon>
        <taxon>Bacillota</taxon>
        <taxon>Clostridia</taxon>
        <taxon>Lachnospirales</taxon>
        <taxon>Lachnospiraceae</taxon>
        <taxon>Lachnoanaerobaculum</taxon>
    </lineage>
</organism>
<dbReference type="InterPro" id="IPR011204">
    <property type="entry name" value="Virulence_RhuM-like"/>
</dbReference>
<dbReference type="eggNOG" id="COG3943">
    <property type="taxonomic scope" value="Bacteria"/>
</dbReference>
<accession>E6LQP0</accession>